<dbReference type="CDD" id="cd03169">
    <property type="entry name" value="GATase1_PfpI_1"/>
    <property type="match status" value="4"/>
</dbReference>
<comment type="caution">
    <text evidence="3">The sequence shown here is derived from an EMBL/GenBank/DDBJ whole genome shotgun (WGS) entry which is preliminary data.</text>
</comment>
<accession>A0AA38TM72</accession>
<dbReference type="NCBIfam" id="TIGR01382">
    <property type="entry name" value="PfpI"/>
    <property type="match status" value="3"/>
</dbReference>
<dbReference type="Proteomes" id="UP001172457">
    <property type="component" value="Chromosome 3"/>
</dbReference>
<keyword evidence="4" id="KW-1185">Reference proteome</keyword>
<dbReference type="Pfam" id="PF01965">
    <property type="entry name" value="DJ-1_PfpI"/>
    <property type="match status" value="4"/>
</dbReference>
<feature type="domain" description="DJ-1/PfpI" evidence="2">
    <location>
        <begin position="8"/>
        <end position="189"/>
    </location>
</feature>
<dbReference type="InterPro" id="IPR002818">
    <property type="entry name" value="DJ-1/PfpI"/>
</dbReference>
<evidence type="ECO:0000259" key="2">
    <source>
        <dbReference type="Pfam" id="PF01965"/>
    </source>
</evidence>
<evidence type="ECO:0000313" key="4">
    <source>
        <dbReference type="Proteomes" id="UP001172457"/>
    </source>
</evidence>
<sequence>MADSSSSKKVLMLCGDYMEDAEAMVPFQALQAFGLSVDAVCPGKKSGDICRTAIHQSSVHQTYSECRGHNFALNATFDEIDPSTYSGLIIQGGRAPEYLAMNESVLDLVKHFAKSGKPIASICHGQLILAAADLVKGRKCTAYPAVGPVLVAAGAHWVEPETLASCTIDANMISAATYHGHAEYIGHFIKALGGTITGSNKRILFLCGDYMEDYEVFVPFQSLQALGCHVDAVCPNKKAGDKCVTAVHDFEGDQTYSEKPGHDFELTADFKDLNASSYDGLVIPGGRAPEYLALDQDVIKLAKYFMEAGKPVASICHGQQILSAAGVLKGKKCTAYPAVKLNVVLGGGTWLEPDPIDRCFTDGNLVTGAAWPGHPQFIAQFMALLHVRAKMLTPDVEYALQHSKPKSELQTWKHSFNILPIMYRVYFDLAIDHSQLIYIKLFPALYKKEQLKAKGKPFWNLNAMVPFQALQAFGLSVDAVCPGKKSGDVCRTAIQQRSVYQTYDERRGHNFSLNATFDEIDPSTYSGLIIQGARASEYLAMNESVLDLVKHFAKSGKPIASICHGLLILAAADLVKGRKCTAYRGLGPVLVAAGAHWVEPETLASCTVDANMITAATYHGHAEYIRHFIKALGVMHKLRASTMEVSVEVLLGVFQEPPMWDRGSYPDFLLEPQDYMEDYEVFVPFQSLQALGCHVDAVCPNKKTGDKCVTAVHDFEGDQTYSEKPGHDFKMTANFKDLDALSYDALVIPGGRAPEYLALDQDVIKLVKYFMEAGKPVASICHGQQILSAAGVLKGKKCTAYPAVKLNVVLGGATWLEPEPIDRCFTDGNLVTGAAWPGHPQFIAQFMALLHVRDIRNKRHVYLSIFENIIILPLLRDPTYVIRISTNPMEPEVNSLVNLSGLEPVTTHYSRV</sequence>
<dbReference type="EMBL" id="JARYMX010000003">
    <property type="protein sequence ID" value="KAJ9557350.1"/>
    <property type="molecule type" value="Genomic_DNA"/>
</dbReference>
<feature type="domain" description="DJ-1/PfpI" evidence="2">
    <location>
        <begin position="461"/>
        <end position="630"/>
    </location>
</feature>
<feature type="domain" description="DJ-1/PfpI" evidence="2">
    <location>
        <begin position="201"/>
        <end position="383"/>
    </location>
</feature>
<dbReference type="AlphaFoldDB" id="A0AA38TM72"/>
<dbReference type="PANTHER" id="PTHR42733:SF2">
    <property type="entry name" value="DJ-1_THIJ_PFPI FAMILY PROTEIN"/>
    <property type="match status" value="1"/>
</dbReference>
<dbReference type="PROSITE" id="PS51276">
    <property type="entry name" value="PEPTIDASE_C56_PFPI"/>
    <property type="match status" value="3"/>
</dbReference>
<reference evidence="3" key="1">
    <citation type="submission" date="2023-03" db="EMBL/GenBank/DDBJ databases">
        <title>Chromosome-scale reference genome and RAD-based genetic map of yellow starthistle (Centaurea solstitialis) reveal putative structural variation and QTLs associated with invader traits.</title>
        <authorList>
            <person name="Reatini B."/>
            <person name="Cang F.A."/>
            <person name="Jiang Q."/>
            <person name="Mckibben M.T.W."/>
            <person name="Barker M.S."/>
            <person name="Rieseberg L.H."/>
            <person name="Dlugosch K.M."/>
        </authorList>
    </citation>
    <scope>NUCLEOTIDE SEQUENCE</scope>
    <source>
        <strain evidence="3">CAN-66</strain>
        <tissue evidence="3">Leaf</tissue>
    </source>
</reference>
<feature type="domain" description="DJ-1/PfpI" evidence="2">
    <location>
        <begin position="673"/>
        <end position="848"/>
    </location>
</feature>
<proteinExistence type="inferred from homology"/>
<gene>
    <name evidence="3" type="ORF">OSB04_011964</name>
</gene>
<dbReference type="PANTHER" id="PTHR42733">
    <property type="entry name" value="DJ-1 PROTEIN"/>
    <property type="match status" value="1"/>
</dbReference>
<comment type="similarity">
    <text evidence="1">Belongs to the peptidase C56 family.</text>
</comment>
<dbReference type="InterPro" id="IPR029062">
    <property type="entry name" value="Class_I_gatase-like"/>
</dbReference>
<evidence type="ECO:0000313" key="3">
    <source>
        <dbReference type="EMBL" id="KAJ9557350.1"/>
    </source>
</evidence>
<name>A0AA38TM72_9ASTR</name>
<evidence type="ECO:0000256" key="1">
    <source>
        <dbReference type="ARBA" id="ARBA00008542"/>
    </source>
</evidence>
<dbReference type="SUPFAM" id="SSF52317">
    <property type="entry name" value="Class I glutamine amidotransferase-like"/>
    <property type="match status" value="4"/>
</dbReference>
<organism evidence="3 4">
    <name type="scientific">Centaurea solstitialis</name>
    <name type="common">yellow star-thistle</name>
    <dbReference type="NCBI Taxonomy" id="347529"/>
    <lineage>
        <taxon>Eukaryota</taxon>
        <taxon>Viridiplantae</taxon>
        <taxon>Streptophyta</taxon>
        <taxon>Embryophyta</taxon>
        <taxon>Tracheophyta</taxon>
        <taxon>Spermatophyta</taxon>
        <taxon>Magnoliopsida</taxon>
        <taxon>eudicotyledons</taxon>
        <taxon>Gunneridae</taxon>
        <taxon>Pentapetalae</taxon>
        <taxon>asterids</taxon>
        <taxon>campanulids</taxon>
        <taxon>Asterales</taxon>
        <taxon>Asteraceae</taxon>
        <taxon>Carduoideae</taxon>
        <taxon>Cardueae</taxon>
        <taxon>Centaureinae</taxon>
        <taxon>Centaurea</taxon>
    </lineage>
</organism>
<dbReference type="InterPro" id="IPR006286">
    <property type="entry name" value="C56_PfpI-like"/>
</dbReference>
<protein>
    <recommendedName>
        <fullName evidence="2">DJ-1/PfpI domain-containing protein</fullName>
    </recommendedName>
</protein>
<dbReference type="Gene3D" id="3.40.50.880">
    <property type="match status" value="4"/>
</dbReference>